<dbReference type="SUPFAM" id="SSF52047">
    <property type="entry name" value="RNI-like"/>
    <property type="match status" value="1"/>
</dbReference>
<feature type="compositionally biased region" description="Acidic residues" evidence="1">
    <location>
        <begin position="46"/>
        <end position="67"/>
    </location>
</feature>
<dbReference type="GeneID" id="19974070"/>
<dbReference type="Proteomes" id="UP000030752">
    <property type="component" value="Unassembled WGS sequence"/>
</dbReference>
<dbReference type="Gene3D" id="3.80.10.10">
    <property type="entry name" value="Ribonuclease Inhibitor"/>
    <property type="match status" value="2"/>
</dbReference>
<dbReference type="SMART" id="SM00367">
    <property type="entry name" value="LRR_CC"/>
    <property type="match status" value="6"/>
</dbReference>
<evidence type="ECO:0000259" key="2">
    <source>
        <dbReference type="Pfam" id="PF23550"/>
    </source>
</evidence>
<dbReference type="OrthoDB" id="1924287at2759"/>
<feature type="compositionally biased region" description="Basic residues" evidence="1">
    <location>
        <begin position="168"/>
        <end position="182"/>
    </location>
</feature>
<dbReference type="EMBL" id="KB822722">
    <property type="protein sequence ID" value="ETN38694.1"/>
    <property type="molecule type" value="Genomic_DNA"/>
</dbReference>
<name>W2RSJ0_CYPE1</name>
<evidence type="ECO:0000313" key="3">
    <source>
        <dbReference type="EMBL" id="ETN38694.1"/>
    </source>
</evidence>
<dbReference type="InterPro" id="IPR056451">
    <property type="entry name" value="Znf_Tbcl_Rhp7"/>
</dbReference>
<keyword evidence="4" id="KW-1185">Reference proteome</keyword>
<dbReference type="HOGENOM" id="CLU_006598_1_0_1"/>
<dbReference type="InterPro" id="IPR006553">
    <property type="entry name" value="Leu-rich_rpt_Cys-con_subtyp"/>
</dbReference>
<feature type="compositionally biased region" description="Basic and acidic residues" evidence="1">
    <location>
        <begin position="33"/>
        <end position="45"/>
    </location>
</feature>
<dbReference type="RefSeq" id="XP_008719283.1">
    <property type="nucleotide sequence ID" value="XM_008721061.1"/>
</dbReference>
<dbReference type="GO" id="GO:0019005">
    <property type="term" value="C:SCF ubiquitin ligase complex"/>
    <property type="evidence" value="ECO:0007669"/>
    <property type="project" value="TreeGrafter"/>
</dbReference>
<protein>
    <recommendedName>
        <fullName evidence="2">DNA repair protein rhp7 treble clef domain-containing protein</fullName>
    </recommendedName>
</protein>
<proteinExistence type="predicted"/>
<feature type="region of interest" description="Disordered" evidence="1">
    <location>
        <begin position="162"/>
        <end position="195"/>
    </location>
</feature>
<dbReference type="PANTHER" id="PTHR13318:SF234">
    <property type="entry name" value="RNI-LIKE PROTEIN"/>
    <property type="match status" value="1"/>
</dbReference>
<dbReference type="FunCoup" id="W2RSJ0">
    <property type="interactions" value="28"/>
</dbReference>
<dbReference type="InterPro" id="IPR032675">
    <property type="entry name" value="LRR_dom_sf"/>
</dbReference>
<dbReference type="eggNOG" id="KOG1947">
    <property type="taxonomic scope" value="Eukaryota"/>
</dbReference>
<evidence type="ECO:0000256" key="1">
    <source>
        <dbReference type="SAM" id="MobiDB-lite"/>
    </source>
</evidence>
<dbReference type="Pfam" id="PF23550">
    <property type="entry name" value="zf_Tbcl_Rhp7"/>
    <property type="match status" value="1"/>
</dbReference>
<dbReference type="PANTHER" id="PTHR13318">
    <property type="entry name" value="PARTNER OF PAIRED, ISOFORM B-RELATED"/>
    <property type="match status" value="1"/>
</dbReference>
<gene>
    <name evidence="3" type="ORF">HMPREF1541_06731</name>
</gene>
<feature type="domain" description="DNA repair protein rhp7 treble clef" evidence="2">
    <location>
        <begin position="124"/>
        <end position="161"/>
    </location>
</feature>
<reference evidence="3 4" key="1">
    <citation type="submission" date="2013-03" db="EMBL/GenBank/DDBJ databases">
        <title>The Genome Sequence of Phialophora europaea CBS 101466.</title>
        <authorList>
            <consortium name="The Broad Institute Genomics Platform"/>
            <person name="Cuomo C."/>
            <person name="de Hoog S."/>
            <person name="Gorbushina A."/>
            <person name="Walker B."/>
            <person name="Young S.K."/>
            <person name="Zeng Q."/>
            <person name="Gargeya S."/>
            <person name="Fitzgerald M."/>
            <person name="Haas B."/>
            <person name="Abouelleil A."/>
            <person name="Allen A.W."/>
            <person name="Alvarado L."/>
            <person name="Arachchi H.M."/>
            <person name="Berlin A.M."/>
            <person name="Chapman S.B."/>
            <person name="Gainer-Dewar J."/>
            <person name="Goldberg J."/>
            <person name="Griggs A."/>
            <person name="Gujja S."/>
            <person name="Hansen M."/>
            <person name="Howarth C."/>
            <person name="Imamovic A."/>
            <person name="Ireland A."/>
            <person name="Larimer J."/>
            <person name="McCowan C."/>
            <person name="Murphy C."/>
            <person name="Pearson M."/>
            <person name="Poon T.W."/>
            <person name="Priest M."/>
            <person name="Roberts A."/>
            <person name="Saif S."/>
            <person name="Shea T."/>
            <person name="Sisk P."/>
            <person name="Sykes S."/>
            <person name="Wortman J."/>
            <person name="Nusbaum C."/>
            <person name="Birren B."/>
        </authorList>
    </citation>
    <scope>NUCLEOTIDE SEQUENCE [LARGE SCALE GENOMIC DNA]</scope>
    <source>
        <strain evidence="3 4">CBS 101466</strain>
    </source>
</reference>
<dbReference type="FunFam" id="3.80.10.10:FF:000601">
    <property type="entry name" value="DNA repair protein Rad7, protein"/>
    <property type="match status" value="1"/>
</dbReference>
<dbReference type="InParanoid" id="W2RSJ0"/>
<organism evidence="3 4">
    <name type="scientific">Cyphellophora europaea (strain CBS 101466)</name>
    <name type="common">Phialophora europaea</name>
    <dbReference type="NCBI Taxonomy" id="1220924"/>
    <lineage>
        <taxon>Eukaryota</taxon>
        <taxon>Fungi</taxon>
        <taxon>Dikarya</taxon>
        <taxon>Ascomycota</taxon>
        <taxon>Pezizomycotina</taxon>
        <taxon>Eurotiomycetes</taxon>
        <taxon>Chaetothyriomycetidae</taxon>
        <taxon>Chaetothyriales</taxon>
        <taxon>Cyphellophoraceae</taxon>
        <taxon>Cyphellophora</taxon>
    </lineage>
</organism>
<dbReference type="GO" id="GO:0031146">
    <property type="term" value="P:SCF-dependent proteasomal ubiquitin-dependent protein catabolic process"/>
    <property type="evidence" value="ECO:0007669"/>
    <property type="project" value="TreeGrafter"/>
</dbReference>
<feature type="compositionally biased region" description="Basic and acidic residues" evidence="1">
    <location>
        <begin position="78"/>
        <end position="103"/>
    </location>
</feature>
<feature type="region of interest" description="Disordered" evidence="1">
    <location>
        <begin position="30"/>
        <end position="109"/>
    </location>
</feature>
<sequence>MTRSRRAVNNRIRGPQSALTEFLASQGISAADIHTDHQRRVREAEEQAAAEAEGEDKENESADDGEDPVERKKRKRKEEKALNKIKQTKEFKKRKFEEQKDFGSDAEDDDAIARQMMAKNKPLPGQLENCELCEKRFTVTPYSKTGPDGGLLCAKCSKEMKDDEKKSQKAAKKKVPAQRGRKRQTESDRMMGDVKPGAKSLVDACVRKVADVVNDVEDFGDMPESLLDRMSQILSKKRVLTPRTLNLFLRDDVDHIDVYDCGKLETEDFARIFAHMHHLVAVNLRFAGQMKDDAIRYMVDKCDSLRHLQLGAPNLISEDAWLELFRERGSQLESLKLSDLQGYFSDVAAIEMAQHCVNLKRLKLRGCSHLTESSIKSFANLPSLEHLTLSVAQMDTTPDTLIDLITKLGPRLKTLCLEGFDLDEDHGAESEDSSSVDTSNAHDEVLHAIHTHCTQLSKLRFTGNSHCTDQAFATLFSAWNNRPLKLADLSECRWIDNNDPVGPEDYPVGFASEGFKALMAHSGTQLEELNLHSCRHISHKALTEVFDGDKKYPELRSIDMSFVSQVDEEVMAGICKSCPALTKLVVFACFNARGADIPPGVAVIGLPNAQDNIVIQGFMDDLLTKSMA</sequence>
<accession>W2RSJ0</accession>
<dbReference type="STRING" id="1220924.W2RSJ0"/>
<feature type="compositionally biased region" description="Basic and acidic residues" evidence="1">
    <location>
        <begin position="183"/>
        <end position="192"/>
    </location>
</feature>
<evidence type="ECO:0000313" key="4">
    <source>
        <dbReference type="Proteomes" id="UP000030752"/>
    </source>
</evidence>
<dbReference type="VEuPathDB" id="FungiDB:HMPREF1541_06731"/>
<dbReference type="AlphaFoldDB" id="W2RSJ0"/>